<dbReference type="InterPro" id="IPR038750">
    <property type="entry name" value="YczE/YyaS-like"/>
</dbReference>
<name>A0ABV6KCZ1_9BACI</name>
<dbReference type="Proteomes" id="UP001589838">
    <property type="component" value="Unassembled WGS sequence"/>
</dbReference>
<dbReference type="Pfam" id="PF19700">
    <property type="entry name" value="DUF6198"/>
    <property type="match status" value="1"/>
</dbReference>
<feature type="transmembrane region" description="Helical" evidence="1">
    <location>
        <begin position="48"/>
        <end position="68"/>
    </location>
</feature>
<evidence type="ECO:0000256" key="1">
    <source>
        <dbReference type="SAM" id="Phobius"/>
    </source>
</evidence>
<dbReference type="EMBL" id="JBHLUX010000030">
    <property type="protein sequence ID" value="MFC0471183.1"/>
    <property type="molecule type" value="Genomic_DNA"/>
</dbReference>
<keyword evidence="3" id="KW-1185">Reference proteome</keyword>
<keyword evidence="1" id="KW-0812">Transmembrane</keyword>
<accession>A0ABV6KCZ1</accession>
<keyword evidence="1" id="KW-0472">Membrane</keyword>
<protein>
    <submittedName>
        <fullName evidence="2">YitT family protein</fullName>
    </submittedName>
</protein>
<feature type="transmembrane region" description="Helical" evidence="1">
    <location>
        <begin position="172"/>
        <end position="191"/>
    </location>
</feature>
<comment type="caution">
    <text evidence="2">The sequence shown here is derived from an EMBL/GenBank/DDBJ whole genome shotgun (WGS) entry which is preliminary data.</text>
</comment>
<evidence type="ECO:0000313" key="3">
    <source>
        <dbReference type="Proteomes" id="UP001589838"/>
    </source>
</evidence>
<feature type="transmembrane region" description="Helical" evidence="1">
    <location>
        <begin position="9"/>
        <end position="28"/>
    </location>
</feature>
<dbReference type="PANTHER" id="PTHR40078">
    <property type="entry name" value="INTEGRAL MEMBRANE PROTEIN-RELATED"/>
    <property type="match status" value="1"/>
</dbReference>
<organism evidence="2 3">
    <name type="scientific">Halalkalibacter kiskunsagensis</name>
    <dbReference type="NCBI Taxonomy" id="1548599"/>
    <lineage>
        <taxon>Bacteria</taxon>
        <taxon>Bacillati</taxon>
        <taxon>Bacillota</taxon>
        <taxon>Bacilli</taxon>
        <taxon>Bacillales</taxon>
        <taxon>Bacillaceae</taxon>
        <taxon>Halalkalibacter</taxon>
    </lineage>
</organism>
<dbReference type="PANTHER" id="PTHR40078:SF1">
    <property type="entry name" value="INTEGRAL MEMBRANE PROTEIN"/>
    <property type="match status" value="1"/>
</dbReference>
<dbReference type="RefSeq" id="WP_335958626.1">
    <property type="nucleotide sequence ID" value="NZ_JAXBLX010000002.1"/>
</dbReference>
<feature type="transmembrane region" description="Helical" evidence="1">
    <location>
        <begin position="146"/>
        <end position="166"/>
    </location>
</feature>
<gene>
    <name evidence="2" type="ORF">ACFFHM_11970</name>
</gene>
<proteinExistence type="predicted"/>
<feature type="transmembrane region" description="Helical" evidence="1">
    <location>
        <begin position="75"/>
        <end position="98"/>
    </location>
</feature>
<keyword evidence="1" id="KW-1133">Transmembrane helix</keyword>
<sequence length="204" mass="22257">MKAKLIRALSYGGGLLIVSFGITMTILADLGTGAWDALNVGLAMKTPFTVGNWVIFIGIILIIVNALITRSRPIVLSLLTIVLLGYFIDFWLIVVFQHTLFSGLLLQLMILLLGIVILAFGASIYLQAEFALLPIDGFMFAIRDLLGVKIMIAKTIAELIALIVAFLFGGPIGVGTILVTFLLGPLIQWFFPRVGKKLNWKTAH</sequence>
<feature type="transmembrane region" description="Helical" evidence="1">
    <location>
        <begin position="104"/>
        <end position="126"/>
    </location>
</feature>
<reference evidence="2 3" key="1">
    <citation type="submission" date="2024-09" db="EMBL/GenBank/DDBJ databases">
        <authorList>
            <person name="Sun Q."/>
            <person name="Mori K."/>
        </authorList>
    </citation>
    <scope>NUCLEOTIDE SEQUENCE [LARGE SCALE GENOMIC DNA]</scope>
    <source>
        <strain evidence="2 3">NCAIM B.02610</strain>
    </source>
</reference>
<evidence type="ECO:0000313" key="2">
    <source>
        <dbReference type="EMBL" id="MFC0471183.1"/>
    </source>
</evidence>